<evidence type="ECO:0000256" key="1">
    <source>
        <dbReference type="SAM" id="MobiDB-lite"/>
    </source>
</evidence>
<organism evidence="2 3">
    <name type="scientific">Synaphobranchus kaupii</name>
    <name type="common">Kaup's arrowtooth eel</name>
    <dbReference type="NCBI Taxonomy" id="118154"/>
    <lineage>
        <taxon>Eukaryota</taxon>
        <taxon>Metazoa</taxon>
        <taxon>Chordata</taxon>
        <taxon>Craniata</taxon>
        <taxon>Vertebrata</taxon>
        <taxon>Euteleostomi</taxon>
        <taxon>Actinopterygii</taxon>
        <taxon>Neopterygii</taxon>
        <taxon>Teleostei</taxon>
        <taxon>Anguilliformes</taxon>
        <taxon>Synaphobranchidae</taxon>
        <taxon>Synaphobranchus</taxon>
    </lineage>
</organism>
<gene>
    <name evidence="2" type="ORF">SKAU_G00032260</name>
</gene>
<dbReference type="EMBL" id="JAINUF010000001">
    <property type="protein sequence ID" value="KAJ8382448.1"/>
    <property type="molecule type" value="Genomic_DNA"/>
</dbReference>
<evidence type="ECO:0000313" key="2">
    <source>
        <dbReference type="EMBL" id="KAJ8382448.1"/>
    </source>
</evidence>
<reference evidence="2" key="1">
    <citation type="journal article" date="2023" name="Science">
        <title>Genome structures resolve the early diversification of teleost fishes.</title>
        <authorList>
            <person name="Parey E."/>
            <person name="Louis A."/>
            <person name="Montfort J."/>
            <person name="Bouchez O."/>
            <person name="Roques C."/>
            <person name="Iampietro C."/>
            <person name="Lluch J."/>
            <person name="Castinel A."/>
            <person name="Donnadieu C."/>
            <person name="Desvignes T."/>
            <person name="Floi Bucao C."/>
            <person name="Jouanno E."/>
            <person name="Wen M."/>
            <person name="Mejri S."/>
            <person name="Dirks R."/>
            <person name="Jansen H."/>
            <person name="Henkel C."/>
            <person name="Chen W.J."/>
            <person name="Zahm M."/>
            <person name="Cabau C."/>
            <person name="Klopp C."/>
            <person name="Thompson A.W."/>
            <person name="Robinson-Rechavi M."/>
            <person name="Braasch I."/>
            <person name="Lecointre G."/>
            <person name="Bobe J."/>
            <person name="Postlethwait J.H."/>
            <person name="Berthelot C."/>
            <person name="Roest Crollius H."/>
            <person name="Guiguen Y."/>
        </authorList>
    </citation>
    <scope>NUCLEOTIDE SEQUENCE</scope>
    <source>
        <strain evidence="2">WJC10195</strain>
    </source>
</reference>
<sequence length="120" mass="12896">MGWGGDKARNQTVPWTMLMVRKSAEGAEIPVHGEGGGRASGLSRAVEVLGRDYTPTGTAVEEISAGECYVLCQVPNIVGANTRHESIIEEVSKQEEAPRCPIREGPKQDEAPRRPIGEAL</sequence>
<dbReference type="AlphaFoldDB" id="A0A9Q1GF02"/>
<dbReference type="Proteomes" id="UP001152622">
    <property type="component" value="Chromosome 1"/>
</dbReference>
<protein>
    <submittedName>
        <fullName evidence="2">Uncharacterized protein</fullName>
    </submittedName>
</protein>
<accession>A0A9Q1GF02</accession>
<comment type="caution">
    <text evidence="2">The sequence shown here is derived from an EMBL/GenBank/DDBJ whole genome shotgun (WGS) entry which is preliminary data.</text>
</comment>
<name>A0A9Q1GF02_SYNKA</name>
<keyword evidence="3" id="KW-1185">Reference proteome</keyword>
<evidence type="ECO:0000313" key="3">
    <source>
        <dbReference type="Proteomes" id="UP001152622"/>
    </source>
</evidence>
<feature type="region of interest" description="Disordered" evidence="1">
    <location>
        <begin position="89"/>
        <end position="120"/>
    </location>
</feature>
<proteinExistence type="predicted"/>